<name>A0A0B1P8C8_UNCNE</name>
<keyword evidence="1" id="KW-0812">Transmembrane</keyword>
<dbReference type="GO" id="GO:0005739">
    <property type="term" value="C:mitochondrion"/>
    <property type="evidence" value="ECO:0007669"/>
    <property type="project" value="InterPro"/>
</dbReference>
<keyword evidence="1" id="KW-1133">Transmembrane helix</keyword>
<evidence type="ECO:0000313" key="3">
    <source>
        <dbReference type="Proteomes" id="UP000030854"/>
    </source>
</evidence>
<feature type="transmembrane region" description="Helical" evidence="1">
    <location>
        <begin position="108"/>
        <end position="130"/>
    </location>
</feature>
<dbReference type="Pfam" id="PF05821">
    <property type="entry name" value="NDUF_B8"/>
    <property type="match status" value="1"/>
</dbReference>
<keyword evidence="3" id="KW-1185">Reference proteome</keyword>
<dbReference type="HOGENOM" id="CLU_100674_0_1_1"/>
<organism evidence="2 3">
    <name type="scientific">Uncinula necator</name>
    <name type="common">Grape powdery mildew</name>
    <dbReference type="NCBI Taxonomy" id="52586"/>
    <lineage>
        <taxon>Eukaryota</taxon>
        <taxon>Fungi</taxon>
        <taxon>Dikarya</taxon>
        <taxon>Ascomycota</taxon>
        <taxon>Pezizomycotina</taxon>
        <taxon>Leotiomycetes</taxon>
        <taxon>Erysiphales</taxon>
        <taxon>Erysiphaceae</taxon>
        <taxon>Erysiphe</taxon>
    </lineage>
</organism>
<comment type="caution">
    <text evidence="2">The sequence shown here is derived from an EMBL/GenBank/DDBJ whole genome shotgun (WGS) entry which is preliminary data.</text>
</comment>
<keyword evidence="1" id="KW-0472">Membrane</keyword>
<evidence type="ECO:0000313" key="2">
    <source>
        <dbReference type="EMBL" id="KHJ33605.1"/>
    </source>
</evidence>
<keyword evidence="2" id="KW-0830">Ubiquinone</keyword>
<accession>A0A0B1P8C8</accession>
<protein>
    <submittedName>
        <fullName evidence="2">Putative nadh:ubiquinone oxidoreductase subunit protein</fullName>
    </submittedName>
</protein>
<sequence>MLYRRLFMLHAQPLRLTTQVAKMQLRCAGSTAMESAEPDYPTLTDIEDPGMNGGYVNPPRMKRQFRDPHADWWDKQERRNFGEPIHEDNDILGMFSPHEYTHVKPKTAFFQIGLFISAVFSLAGVVKIYYPDKPSVSKMYEGGLQRELGGPDAIGARALED</sequence>
<dbReference type="OMA" id="GEPCHED"/>
<dbReference type="EMBL" id="JNVN01001337">
    <property type="protein sequence ID" value="KHJ33605.1"/>
    <property type="molecule type" value="Genomic_DNA"/>
</dbReference>
<dbReference type="InterPro" id="IPR008699">
    <property type="entry name" value="NDUFB8"/>
</dbReference>
<reference evidence="2 3" key="1">
    <citation type="journal article" date="2014" name="BMC Genomics">
        <title>Adaptive genomic structural variation in the grape powdery mildew pathogen, Erysiphe necator.</title>
        <authorList>
            <person name="Jones L."/>
            <person name="Riaz S."/>
            <person name="Morales-Cruz A."/>
            <person name="Amrine K.C."/>
            <person name="McGuire B."/>
            <person name="Gubler W.D."/>
            <person name="Walker M.A."/>
            <person name="Cantu D."/>
        </authorList>
    </citation>
    <scope>NUCLEOTIDE SEQUENCE [LARGE SCALE GENOMIC DNA]</scope>
    <source>
        <strain evidence="3">c</strain>
    </source>
</reference>
<dbReference type="PANTHER" id="PTHR12840:SF1">
    <property type="entry name" value="NADH DEHYDROGENASE [UBIQUINONE] 1 BETA SUBCOMPLEX SUBUNIT 8, MITOCHONDRIAL"/>
    <property type="match status" value="1"/>
</dbReference>
<dbReference type="Proteomes" id="UP000030854">
    <property type="component" value="Unassembled WGS sequence"/>
</dbReference>
<proteinExistence type="predicted"/>
<evidence type="ECO:0000256" key="1">
    <source>
        <dbReference type="SAM" id="Phobius"/>
    </source>
</evidence>
<dbReference type="STRING" id="52586.A0A0B1P8C8"/>
<gene>
    <name evidence="2" type="ORF">EV44_g0006</name>
</gene>
<dbReference type="AlphaFoldDB" id="A0A0B1P8C8"/>
<dbReference type="PANTHER" id="PTHR12840">
    <property type="entry name" value="NADH-UBIQUINONE OXIDOREDUCTASE ASHI SUBUNIT"/>
    <property type="match status" value="1"/>
</dbReference>